<sequence length="312" mass="36940">MDNVDEQCPDRLNLKLDQLMYIWRDIILLENQLPMKLLDLLNYDIAGRARDELTNSLFFNFLFMGLTRTDRDSMFIYPNLYKPAHLLDYIRLFHTFGSSLQPEVKPSLLHRSIGFMYTTVHRLLFRKEATLLRLREEDLWHRYKNIRDLTNVGIRVQANKTSQWIVVDDVAPYFYHNMIAYEMLPDFPNNYEFCSYFSLMDSFIDDAEDVKELRLAGVLQNLFGSDKDVAKLFNELGHVLPAKMFNYTTRNSVVAYSNKYIQIQQQIDKHYGNKWKTCWLAQLRLSCCSLSICSHFYANMICYTSCQSIIRK</sequence>
<dbReference type="PANTHER" id="PTHR31549">
    <property type="entry name" value="PROTEIN, PUTATIVE (DUF247)-RELATED-RELATED"/>
    <property type="match status" value="1"/>
</dbReference>
<dbReference type="PANTHER" id="PTHR31549:SF225">
    <property type="entry name" value="DUF247 DOMAIN PROTEIN"/>
    <property type="match status" value="1"/>
</dbReference>
<proteinExistence type="predicted"/>
<dbReference type="EMBL" id="JASCZI010030446">
    <property type="protein sequence ID" value="MED6122686.1"/>
    <property type="molecule type" value="Genomic_DNA"/>
</dbReference>
<accession>A0ABU6RFP0</accession>
<gene>
    <name evidence="1" type="ORF">PIB30_042166</name>
</gene>
<comment type="caution">
    <text evidence="1">The sequence shown here is derived from an EMBL/GenBank/DDBJ whole genome shotgun (WGS) entry which is preliminary data.</text>
</comment>
<protein>
    <submittedName>
        <fullName evidence="1">Uncharacterized protein</fullName>
    </submittedName>
</protein>
<keyword evidence="2" id="KW-1185">Reference proteome</keyword>
<evidence type="ECO:0000313" key="2">
    <source>
        <dbReference type="Proteomes" id="UP001341840"/>
    </source>
</evidence>
<dbReference type="Proteomes" id="UP001341840">
    <property type="component" value="Unassembled WGS sequence"/>
</dbReference>
<dbReference type="InterPro" id="IPR004158">
    <property type="entry name" value="DUF247_pln"/>
</dbReference>
<organism evidence="1 2">
    <name type="scientific">Stylosanthes scabra</name>
    <dbReference type="NCBI Taxonomy" id="79078"/>
    <lineage>
        <taxon>Eukaryota</taxon>
        <taxon>Viridiplantae</taxon>
        <taxon>Streptophyta</taxon>
        <taxon>Embryophyta</taxon>
        <taxon>Tracheophyta</taxon>
        <taxon>Spermatophyta</taxon>
        <taxon>Magnoliopsida</taxon>
        <taxon>eudicotyledons</taxon>
        <taxon>Gunneridae</taxon>
        <taxon>Pentapetalae</taxon>
        <taxon>rosids</taxon>
        <taxon>fabids</taxon>
        <taxon>Fabales</taxon>
        <taxon>Fabaceae</taxon>
        <taxon>Papilionoideae</taxon>
        <taxon>50 kb inversion clade</taxon>
        <taxon>dalbergioids sensu lato</taxon>
        <taxon>Dalbergieae</taxon>
        <taxon>Pterocarpus clade</taxon>
        <taxon>Stylosanthes</taxon>
    </lineage>
</organism>
<dbReference type="Pfam" id="PF03140">
    <property type="entry name" value="DUF247"/>
    <property type="match status" value="1"/>
</dbReference>
<name>A0ABU6RFP0_9FABA</name>
<evidence type="ECO:0000313" key="1">
    <source>
        <dbReference type="EMBL" id="MED6122686.1"/>
    </source>
</evidence>
<reference evidence="1 2" key="1">
    <citation type="journal article" date="2023" name="Plants (Basel)">
        <title>Bridging the Gap: Combining Genomics and Transcriptomics Approaches to Understand Stylosanthes scabra, an Orphan Legume from the Brazilian Caatinga.</title>
        <authorList>
            <person name="Ferreira-Neto J.R.C."/>
            <person name="da Silva M.D."/>
            <person name="Binneck E."/>
            <person name="de Melo N.F."/>
            <person name="da Silva R.H."/>
            <person name="de Melo A.L.T.M."/>
            <person name="Pandolfi V."/>
            <person name="Bustamante F.O."/>
            <person name="Brasileiro-Vidal A.C."/>
            <person name="Benko-Iseppon A.M."/>
        </authorList>
    </citation>
    <scope>NUCLEOTIDE SEQUENCE [LARGE SCALE GENOMIC DNA]</scope>
    <source>
        <tissue evidence="1">Leaves</tissue>
    </source>
</reference>